<dbReference type="Pfam" id="PF00534">
    <property type="entry name" value="Glycos_transf_1"/>
    <property type="match status" value="1"/>
</dbReference>
<dbReference type="AlphaFoldDB" id="A0A2U3KZM2"/>
<reference evidence="5" key="1">
    <citation type="submission" date="2018-02" db="EMBL/GenBank/DDBJ databases">
        <authorList>
            <person name="Hausmann B."/>
        </authorList>
    </citation>
    <scope>NUCLEOTIDE SEQUENCE [LARGE SCALE GENOMIC DNA]</scope>
    <source>
        <strain evidence="5">Peat soil MAG SbA1</strain>
    </source>
</reference>
<dbReference type="Gene3D" id="3.40.50.2000">
    <property type="entry name" value="Glycogen Phosphorylase B"/>
    <property type="match status" value="2"/>
</dbReference>
<evidence type="ECO:0000313" key="4">
    <source>
        <dbReference type="EMBL" id="SPF45134.1"/>
    </source>
</evidence>
<accession>A0A2U3KZM2</accession>
<dbReference type="OrthoDB" id="9795068at2"/>
<evidence type="ECO:0000313" key="5">
    <source>
        <dbReference type="Proteomes" id="UP000238701"/>
    </source>
</evidence>
<evidence type="ECO:0000259" key="3">
    <source>
        <dbReference type="Pfam" id="PF13439"/>
    </source>
</evidence>
<dbReference type="InterPro" id="IPR050194">
    <property type="entry name" value="Glycosyltransferase_grp1"/>
</dbReference>
<dbReference type="EMBL" id="OMOD01000151">
    <property type="protein sequence ID" value="SPF45134.1"/>
    <property type="molecule type" value="Genomic_DNA"/>
</dbReference>
<evidence type="ECO:0000259" key="2">
    <source>
        <dbReference type="Pfam" id="PF00534"/>
    </source>
</evidence>
<dbReference type="InterPro" id="IPR028098">
    <property type="entry name" value="Glyco_trans_4-like_N"/>
</dbReference>
<name>A0A2U3KZM2_9BACT</name>
<dbReference type="PANTHER" id="PTHR45947">
    <property type="entry name" value="SULFOQUINOVOSYL TRANSFERASE SQD2"/>
    <property type="match status" value="1"/>
</dbReference>
<dbReference type="Pfam" id="PF13439">
    <property type="entry name" value="Glyco_transf_4"/>
    <property type="match status" value="1"/>
</dbReference>
<dbReference type="PANTHER" id="PTHR45947:SF3">
    <property type="entry name" value="SULFOQUINOVOSYL TRANSFERASE SQD2"/>
    <property type="match status" value="1"/>
</dbReference>
<evidence type="ECO:0000256" key="1">
    <source>
        <dbReference type="SAM" id="MobiDB-lite"/>
    </source>
</evidence>
<organism evidence="4 5">
    <name type="scientific">Candidatus Sulfotelmatobacter kueseliae</name>
    <dbReference type="NCBI Taxonomy" id="2042962"/>
    <lineage>
        <taxon>Bacteria</taxon>
        <taxon>Pseudomonadati</taxon>
        <taxon>Acidobacteriota</taxon>
        <taxon>Terriglobia</taxon>
        <taxon>Terriglobales</taxon>
        <taxon>Candidatus Korobacteraceae</taxon>
        <taxon>Candidatus Sulfotelmatobacter</taxon>
    </lineage>
</organism>
<feature type="domain" description="Glycosyl transferase family 1" evidence="2">
    <location>
        <begin position="296"/>
        <end position="446"/>
    </location>
</feature>
<dbReference type="SUPFAM" id="SSF53756">
    <property type="entry name" value="UDP-Glycosyltransferase/glycogen phosphorylase"/>
    <property type="match status" value="1"/>
</dbReference>
<dbReference type="Proteomes" id="UP000238701">
    <property type="component" value="Unassembled WGS sequence"/>
</dbReference>
<dbReference type="InterPro" id="IPR001296">
    <property type="entry name" value="Glyco_trans_1"/>
</dbReference>
<sequence>MAIPSEQRVSLAIRSARRCGRGTASSRSSPGYAGSGGLLVFAQVTPAEYYQRLLSLYEGLVARKTRPDRRLLTTLVPTADDPPWKQSRRPWPAPALEDSTATPGRRLRVAFLGGRGVVSKYSGIESYYEEVGKRLAQMGHEVTVYCRTYFTPRLAEYNGMRLVRLPTIRSKHLETVAHTLLSTAHALTRRYDIIHYHALGPALFSFVPRFLGSRTAVTVQGLDWQRKKWGRMASAVLRLGERASVKFPNATMVVSQALQQRYREIHGMEAFYVPNGGVLREWREPRRILEWGIAPANYILFLGRFSPEKGCHLLVNAFEQLETDAQLVMAGASSYCDEYSRELREHAGENIRMLDWVSGETLDELLTNAMLFVLPSDLEGLSLALLDAMGAGLCVVTSDVPENREVVDGAGFTFQRGSAADLADRLRFLIANPAVREAAGKAAKKRIREQYQWQKIADDIEKAYFDMMGWTPVVALPKKPAARAASASGGAERRAG</sequence>
<dbReference type="GO" id="GO:0016757">
    <property type="term" value="F:glycosyltransferase activity"/>
    <property type="evidence" value="ECO:0007669"/>
    <property type="project" value="InterPro"/>
</dbReference>
<dbReference type="CDD" id="cd03801">
    <property type="entry name" value="GT4_PimA-like"/>
    <property type="match status" value="1"/>
</dbReference>
<gene>
    <name evidence="4" type="ORF">SBA1_560002</name>
</gene>
<keyword evidence="4" id="KW-0808">Transferase</keyword>
<protein>
    <submittedName>
        <fullName evidence="4">Glycosyltransferase (Modular protein)</fullName>
    </submittedName>
</protein>
<feature type="region of interest" description="Disordered" evidence="1">
    <location>
        <begin position="76"/>
        <end position="99"/>
    </location>
</feature>
<feature type="domain" description="Glycosyltransferase subfamily 4-like N-terminal" evidence="3">
    <location>
        <begin position="122"/>
        <end position="276"/>
    </location>
</feature>
<proteinExistence type="predicted"/>